<organism evidence="1 2">
    <name type="scientific">Melia azedarach</name>
    <name type="common">Chinaberry tree</name>
    <dbReference type="NCBI Taxonomy" id="155640"/>
    <lineage>
        <taxon>Eukaryota</taxon>
        <taxon>Viridiplantae</taxon>
        <taxon>Streptophyta</taxon>
        <taxon>Embryophyta</taxon>
        <taxon>Tracheophyta</taxon>
        <taxon>Spermatophyta</taxon>
        <taxon>Magnoliopsida</taxon>
        <taxon>eudicotyledons</taxon>
        <taxon>Gunneridae</taxon>
        <taxon>Pentapetalae</taxon>
        <taxon>rosids</taxon>
        <taxon>malvids</taxon>
        <taxon>Sapindales</taxon>
        <taxon>Meliaceae</taxon>
        <taxon>Melia</taxon>
    </lineage>
</organism>
<comment type="caution">
    <text evidence="1">The sequence shown here is derived from an EMBL/GenBank/DDBJ whole genome shotgun (WGS) entry which is preliminary data.</text>
</comment>
<evidence type="ECO:0000313" key="2">
    <source>
        <dbReference type="Proteomes" id="UP001164539"/>
    </source>
</evidence>
<evidence type="ECO:0000313" key="1">
    <source>
        <dbReference type="EMBL" id="KAJ4727068.1"/>
    </source>
</evidence>
<name>A0ACC1YU72_MELAZ</name>
<proteinExistence type="predicted"/>
<dbReference type="Proteomes" id="UP001164539">
    <property type="component" value="Chromosome 1"/>
</dbReference>
<reference evidence="1 2" key="1">
    <citation type="journal article" date="2023" name="Science">
        <title>Complex scaffold remodeling in plant triterpene biosynthesis.</title>
        <authorList>
            <person name="De La Pena R."/>
            <person name="Hodgson H."/>
            <person name="Liu J.C."/>
            <person name="Stephenson M.J."/>
            <person name="Martin A.C."/>
            <person name="Owen C."/>
            <person name="Harkess A."/>
            <person name="Leebens-Mack J."/>
            <person name="Jimenez L.E."/>
            <person name="Osbourn A."/>
            <person name="Sattely E.S."/>
        </authorList>
    </citation>
    <scope>NUCLEOTIDE SEQUENCE [LARGE SCALE GENOMIC DNA]</scope>
    <source>
        <strain evidence="2">cv. JPN11</strain>
        <tissue evidence="1">Leaf</tissue>
    </source>
</reference>
<dbReference type="EMBL" id="CM051394">
    <property type="protein sequence ID" value="KAJ4727068.1"/>
    <property type="molecule type" value="Genomic_DNA"/>
</dbReference>
<accession>A0ACC1YU72</accession>
<sequence length="113" mass="12693">MLETVLILADETGHMINKEVLSALARKESLLILDVGGCLLQAETKGASLDVFENEPDVPKELFSLDNVVLSPHSAVFTGETFKDLEKLVVEHWEAVFSNNHYSLKLWVIEWII</sequence>
<gene>
    <name evidence="1" type="ORF">OWV82_000230</name>
</gene>
<protein>
    <submittedName>
        <fullName evidence="1">Glyoxylate/hydroxypyruvate reductase HPR3</fullName>
    </submittedName>
</protein>
<keyword evidence="2" id="KW-1185">Reference proteome</keyword>